<organism evidence="2">
    <name type="scientific">human gut metagenome</name>
    <dbReference type="NCBI Taxonomy" id="408170"/>
    <lineage>
        <taxon>unclassified sequences</taxon>
        <taxon>metagenomes</taxon>
        <taxon>organismal metagenomes</taxon>
    </lineage>
</organism>
<reference evidence="2" key="1">
    <citation type="submission" date="2013-12" db="EMBL/GenBank/DDBJ databases">
        <title>A Varibaculum cambriense genome reconstructed from a premature infant gut community with otherwise low bacterial novelty that shifts toward anaerobic metabolism during the third week of life.</title>
        <authorList>
            <person name="Brown C.T."/>
            <person name="Sharon I."/>
            <person name="Thomas B.C."/>
            <person name="Castelle C.J."/>
            <person name="Morowitz M.J."/>
            <person name="Banfield J.F."/>
        </authorList>
    </citation>
    <scope>NUCLEOTIDE SEQUENCE</scope>
</reference>
<accession>W1XK15</accession>
<name>W1XK15_9ZZZZ</name>
<feature type="non-terminal residue" evidence="2">
    <location>
        <position position="1"/>
    </location>
</feature>
<sequence length="60" mass="6918">GIQYLEYVSFESLAFSIIASIVFSFPRLRNVLMFLISFNISSDHVFLDTYEGINKKGHKN</sequence>
<dbReference type="AlphaFoldDB" id="W1XK15"/>
<keyword evidence="1" id="KW-1133">Transmembrane helix</keyword>
<keyword evidence="1" id="KW-0812">Transmembrane</keyword>
<comment type="caution">
    <text evidence="2">The sequence shown here is derived from an EMBL/GenBank/DDBJ whole genome shotgun (WGS) entry which is preliminary data.</text>
</comment>
<gene>
    <name evidence="2" type="ORF">Q604_UNBC16278G0001</name>
</gene>
<evidence type="ECO:0000256" key="1">
    <source>
        <dbReference type="SAM" id="Phobius"/>
    </source>
</evidence>
<evidence type="ECO:0000313" key="2">
    <source>
        <dbReference type="EMBL" id="ETJ29179.1"/>
    </source>
</evidence>
<keyword evidence="1" id="KW-0472">Membrane</keyword>
<dbReference type="EMBL" id="AZMM01016278">
    <property type="protein sequence ID" value="ETJ29179.1"/>
    <property type="molecule type" value="Genomic_DNA"/>
</dbReference>
<feature type="transmembrane region" description="Helical" evidence="1">
    <location>
        <begin position="7"/>
        <end position="25"/>
    </location>
</feature>
<proteinExistence type="predicted"/>
<protein>
    <submittedName>
        <fullName evidence="2">Uncharacterized protein</fullName>
    </submittedName>
</protein>